<dbReference type="Pfam" id="PF13966">
    <property type="entry name" value="zf-RVT"/>
    <property type="match status" value="1"/>
</dbReference>
<keyword evidence="3" id="KW-1185">Reference proteome</keyword>
<gene>
    <name evidence="2" type="ORF">Goshw_012189</name>
</gene>
<organism evidence="2 3">
    <name type="scientific">Gossypium schwendimanii</name>
    <name type="common">Cotton</name>
    <dbReference type="NCBI Taxonomy" id="34291"/>
    <lineage>
        <taxon>Eukaryota</taxon>
        <taxon>Viridiplantae</taxon>
        <taxon>Streptophyta</taxon>
        <taxon>Embryophyta</taxon>
        <taxon>Tracheophyta</taxon>
        <taxon>Spermatophyta</taxon>
        <taxon>Magnoliopsida</taxon>
        <taxon>eudicotyledons</taxon>
        <taxon>Gunneridae</taxon>
        <taxon>Pentapetalae</taxon>
        <taxon>rosids</taxon>
        <taxon>malvids</taxon>
        <taxon>Malvales</taxon>
        <taxon>Malvaceae</taxon>
        <taxon>Malvoideae</taxon>
        <taxon>Gossypium</taxon>
    </lineage>
</organism>
<feature type="non-terminal residue" evidence="2">
    <location>
        <position position="248"/>
    </location>
</feature>
<accession>A0A7J9MBM1</accession>
<reference evidence="2 3" key="1">
    <citation type="journal article" date="2019" name="Genome Biol. Evol.">
        <title>Insights into the evolution of the New World diploid cottons (Gossypium, subgenus Houzingenia) based on genome sequencing.</title>
        <authorList>
            <person name="Grover C.E."/>
            <person name="Arick M.A. 2nd"/>
            <person name="Thrash A."/>
            <person name="Conover J.L."/>
            <person name="Sanders W.S."/>
            <person name="Peterson D.G."/>
            <person name="Frelichowski J.E."/>
            <person name="Scheffler J.A."/>
            <person name="Scheffler B.E."/>
            <person name="Wendel J.F."/>
        </authorList>
    </citation>
    <scope>NUCLEOTIDE SEQUENCE [LARGE SCALE GENOMIC DNA]</scope>
    <source>
        <strain evidence="2">1</strain>
        <tissue evidence="2">Leaf</tissue>
    </source>
</reference>
<evidence type="ECO:0000313" key="3">
    <source>
        <dbReference type="Proteomes" id="UP000593576"/>
    </source>
</evidence>
<feature type="domain" description="Reverse transcriptase zinc-binding" evidence="1">
    <location>
        <begin position="96"/>
        <end position="180"/>
    </location>
</feature>
<evidence type="ECO:0000259" key="1">
    <source>
        <dbReference type="Pfam" id="PF13966"/>
    </source>
</evidence>
<proteinExistence type="predicted"/>
<comment type="caution">
    <text evidence="2">The sequence shown here is derived from an EMBL/GenBank/DDBJ whole genome shotgun (WGS) entry which is preliminary data.</text>
</comment>
<dbReference type="AlphaFoldDB" id="A0A7J9MBM1"/>
<sequence>MSRLPTFSKPSRFLSKLTSPRSLGRALLNLLAYCMRVSVKENRVSDLLNNKKDGWNERRMMKIYGEHLGDQICKILILHNGLDDYRIWFHNTLGLYSTKSAYSCLTLKHVGFGPHQFLWRLTWKLQTLPKIKIFCWRLGHDILPKDKKISSIRREINSTCPRYGIEKETLLHMMKNYPKARAVLVYGGFNNNLIEGSYYRCVDWIEDVARTLDKKAFSDFITVEAKVTWERATTLSQDFRIFNLLEKP</sequence>
<protein>
    <recommendedName>
        <fullName evidence="1">Reverse transcriptase zinc-binding domain-containing protein</fullName>
    </recommendedName>
</protein>
<name>A0A7J9MBM1_GOSSC</name>
<dbReference type="InterPro" id="IPR026960">
    <property type="entry name" value="RVT-Znf"/>
</dbReference>
<dbReference type="Proteomes" id="UP000593576">
    <property type="component" value="Unassembled WGS sequence"/>
</dbReference>
<dbReference type="EMBL" id="JABFAF010000010">
    <property type="protein sequence ID" value="MBA0868348.1"/>
    <property type="molecule type" value="Genomic_DNA"/>
</dbReference>
<evidence type="ECO:0000313" key="2">
    <source>
        <dbReference type="EMBL" id="MBA0868348.1"/>
    </source>
</evidence>
<dbReference type="OrthoDB" id="998849at2759"/>